<keyword evidence="4" id="KW-0223">Dioxygenase</keyword>
<dbReference type="InterPro" id="IPR037151">
    <property type="entry name" value="AlkB-like_sf"/>
</dbReference>
<proteinExistence type="inferred from homology"/>
<sequence>MVEITRLNAHEKPPAVLCQLYKQYRGLKLSEIDSHPLILDPQRQSNNSFSNGFQSEGHVPCHSISSALGQSLQCQIYKDELKDIPVYTHQAIPGLRIIPALLPPAVQIELLSRIFHRDLSNENHKTNIHLHYHMSYPSLHKTLSTADTATFQDGRNSSSQKRASFFQDNPARELVPKDPSVHPPLSIASFLEKKLRWITLGGQYNWTDKVYPAEIPPQFPADIASLLRKIFPETKPEAAIVNLYSPGDTLSVHRDVSEECDTGLISISFGCDGLFMVGHLDGAGCEIIRLRSGDAVYMSGQARFAWHAVPKIIPSTCPEWLADWPGNAAQFEQWRGWMSNKRINLNVRQMKDAPSFTGFKSAIVYTKRLTLLHLPDRSLHLPGSALEPGSSHVKQVLKAAYQACLPKGLQNGLLGIPIQR</sequence>
<dbReference type="InterPro" id="IPR005123">
    <property type="entry name" value="Oxoglu/Fe-dep_dioxygenase_dom"/>
</dbReference>
<dbReference type="Proteomes" id="UP000008142">
    <property type="component" value="Unassembled WGS sequence"/>
</dbReference>
<accession>F0UUB4</accession>
<dbReference type="PANTHER" id="PTHR16557:SF2">
    <property type="entry name" value="NUCLEIC ACID DIOXYGENASE ALKBH1"/>
    <property type="match status" value="1"/>
</dbReference>
<dbReference type="GO" id="GO:0005634">
    <property type="term" value="C:nucleus"/>
    <property type="evidence" value="ECO:0007669"/>
    <property type="project" value="TreeGrafter"/>
</dbReference>
<dbReference type="GO" id="GO:0005737">
    <property type="term" value="C:cytoplasm"/>
    <property type="evidence" value="ECO:0007669"/>
    <property type="project" value="TreeGrafter"/>
</dbReference>
<evidence type="ECO:0000256" key="2">
    <source>
        <dbReference type="ARBA" id="ARBA00012931"/>
    </source>
</evidence>
<dbReference type="Pfam" id="PF13532">
    <property type="entry name" value="2OG-FeII_Oxy_2"/>
    <property type="match status" value="1"/>
</dbReference>
<keyword evidence="5" id="KW-0560">Oxidoreductase</keyword>
<feature type="binding site" evidence="9">
    <location>
        <position position="253"/>
    </location>
    <ligand>
        <name>Fe cation</name>
        <dbReference type="ChEBI" id="CHEBI:24875"/>
        <note>catalytic</note>
    </ligand>
</feature>
<dbReference type="FunFam" id="2.60.120.590:FF:000014">
    <property type="entry name" value="Oxidoreductase, 2OG-Fe(II) oxygenase family family"/>
    <property type="match status" value="1"/>
</dbReference>
<evidence type="ECO:0000256" key="6">
    <source>
        <dbReference type="ARBA" id="ARBA00023004"/>
    </source>
</evidence>
<keyword evidence="6 9" id="KW-0408">Iron</keyword>
<evidence type="ECO:0000256" key="8">
    <source>
        <dbReference type="ARBA" id="ARBA00047565"/>
    </source>
</evidence>
<dbReference type="EMBL" id="DS990643">
    <property type="protein sequence ID" value="EGC49491.1"/>
    <property type="molecule type" value="Genomic_DNA"/>
</dbReference>
<evidence type="ECO:0000256" key="3">
    <source>
        <dbReference type="ARBA" id="ARBA00022723"/>
    </source>
</evidence>
<reference evidence="13" key="1">
    <citation type="submission" date="2008-07" db="EMBL/GenBank/DDBJ databases">
        <title>Annotation of Ajellomyces capsulatus strain H88.</title>
        <authorList>
            <person name="Champion M."/>
            <person name="Cuomo C."/>
            <person name="Ma L.-J."/>
            <person name="Henn M.R."/>
            <person name="Sil A."/>
            <person name="Goldman B."/>
            <person name="Young S.K."/>
            <person name="Kodira C.D."/>
            <person name="Zeng Q."/>
            <person name="Koehrsen M."/>
            <person name="Alvarado L."/>
            <person name="Berlin A."/>
            <person name="Borenstein D."/>
            <person name="Chen Z."/>
            <person name="Engels R."/>
            <person name="Freedman E."/>
            <person name="Gellesch M."/>
            <person name="Goldberg J."/>
            <person name="Griggs A."/>
            <person name="Gujja S."/>
            <person name="Heiman D."/>
            <person name="Hepburn T."/>
            <person name="Howarth C."/>
            <person name="Jen D."/>
            <person name="Larson L."/>
            <person name="Lewis B."/>
            <person name="Mehta T."/>
            <person name="Park D."/>
            <person name="Pearson M."/>
            <person name="Roberts A."/>
            <person name="Saif S."/>
            <person name="Shea T."/>
            <person name="Shenoy N."/>
            <person name="Sisk P."/>
            <person name="Stolte C."/>
            <person name="Sykes S."/>
            <person name="Walk T."/>
            <person name="White J."/>
            <person name="Yandava C."/>
            <person name="Klein B."/>
            <person name="McEwen J.G."/>
            <person name="Puccia R."/>
            <person name="Goldman G.H."/>
            <person name="Felipe M.S."/>
            <person name="Nino-Vega G."/>
            <person name="San-Blas G."/>
            <person name="Taylor J."/>
            <person name="Mendoza L."/>
            <person name="Galagan J."/>
            <person name="Nusbaum C."/>
            <person name="Birren B."/>
        </authorList>
    </citation>
    <scope>NUCLEOTIDE SEQUENCE [LARGE SCALE GENOMIC DNA]</scope>
    <source>
        <strain evidence="13">H88</strain>
    </source>
</reference>
<comment type="similarity">
    <text evidence="1">Belongs to the alkB family.</text>
</comment>
<protein>
    <recommendedName>
        <fullName evidence="2">mRNA N(6)-methyladenine demethylase</fullName>
        <ecNumber evidence="2">1.14.11.53</ecNumber>
    </recommendedName>
</protein>
<evidence type="ECO:0000313" key="12">
    <source>
        <dbReference type="EMBL" id="EGC49491.1"/>
    </source>
</evidence>
<feature type="region of interest" description="Disordered" evidence="10">
    <location>
        <begin position="150"/>
        <end position="178"/>
    </location>
</feature>
<comment type="cofactor">
    <cofactor evidence="9">
        <name>Fe(2+)</name>
        <dbReference type="ChEBI" id="CHEBI:29033"/>
    </cofactor>
    <text evidence="9">Binds 1 Fe(2+) ion per subunit.</text>
</comment>
<dbReference type="InterPro" id="IPR004574">
    <property type="entry name" value="Alkb"/>
</dbReference>
<dbReference type="InterPro" id="IPR027450">
    <property type="entry name" value="AlkB-like"/>
</dbReference>
<keyword evidence="7" id="KW-0843">Virulence</keyword>
<dbReference type="STRING" id="544711.F0UUB4"/>
<dbReference type="PANTHER" id="PTHR16557">
    <property type="entry name" value="ALKYLATED DNA REPAIR PROTEIN ALKB-RELATED"/>
    <property type="match status" value="1"/>
</dbReference>
<dbReference type="GO" id="GO:1990931">
    <property type="term" value="F:mRNA N6-methyladenosine dioxygenase activity"/>
    <property type="evidence" value="ECO:0007669"/>
    <property type="project" value="UniProtKB-EC"/>
</dbReference>
<feature type="binding site" evidence="9">
    <location>
        <position position="255"/>
    </location>
    <ligand>
        <name>Fe cation</name>
        <dbReference type="ChEBI" id="CHEBI:24875"/>
        <note>catalytic</note>
    </ligand>
</feature>
<comment type="catalytic activity">
    <reaction evidence="8">
        <text>an N(6)-methyladenosine in mRNA + 2-oxoglutarate + O2 = an adenosine in mRNA + formaldehyde + succinate + CO2</text>
        <dbReference type="Rhea" id="RHEA:49520"/>
        <dbReference type="Rhea" id="RHEA-COMP:12414"/>
        <dbReference type="Rhea" id="RHEA-COMP:12417"/>
        <dbReference type="ChEBI" id="CHEBI:15379"/>
        <dbReference type="ChEBI" id="CHEBI:16526"/>
        <dbReference type="ChEBI" id="CHEBI:16810"/>
        <dbReference type="ChEBI" id="CHEBI:16842"/>
        <dbReference type="ChEBI" id="CHEBI:30031"/>
        <dbReference type="ChEBI" id="CHEBI:74411"/>
        <dbReference type="ChEBI" id="CHEBI:74449"/>
        <dbReference type="EC" id="1.14.11.53"/>
    </reaction>
    <physiologicalReaction direction="left-to-right" evidence="8">
        <dbReference type="Rhea" id="RHEA:49521"/>
    </physiologicalReaction>
</comment>
<dbReference type="HOGENOM" id="CLU_029471_0_0_1"/>
<keyword evidence="3 9" id="KW-0479">Metal-binding</keyword>
<feature type="domain" description="Fe2OG dioxygenase" evidence="11">
    <location>
        <begin position="235"/>
        <end position="351"/>
    </location>
</feature>
<dbReference type="VEuPathDB" id="FungiDB:I7I53_11939"/>
<organism evidence="13">
    <name type="scientific">Ajellomyces capsulatus (strain H88)</name>
    <name type="common">Darling's disease fungus</name>
    <name type="synonym">Histoplasma capsulatum</name>
    <dbReference type="NCBI Taxonomy" id="544711"/>
    <lineage>
        <taxon>Eukaryota</taxon>
        <taxon>Fungi</taxon>
        <taxon>Dikarya</taxon>
        <taxon>Ascomycota</taxon>
        <taxon>Pezizomycotina</taxon>
        <taxon>Eurotiomycetes</taxon>
        <taxon>Eurotiomycetidae</taxon>
        <taxon>Onygenales</taxon>
        <taxon>Ajellomycetaceae</taxon>
        <taxon>Histoplasma</taxon>
    </lineage>
</organism>
<evidence type="ECO:0000256" key="7">
    <source>
        <dbReference type="ARBA" id="ARBA00023026"/>
    </source>
</evidence>
<evidence type="ECO:0000256" key="10">
    <source>
        <dbReference type="SAM" id="MobiDB-lite"/>
    </source>
</evidence>
<dbReference type="GO" id="GO:0046872">
    <property type="term" value="F:metal ion binding"/>
    <property type="evidence" value="ECO:0007669"/>
    <property type="project" value="UniProtKB-KW"/>
</dbReference>
<gene>
    <name evidence="12" type="ORF">HCEG_08706</name>
</gene>
<dbReference type="Gene3D" id="2.60.120.590">
    <property type="entry name" value="Alpha-ketoglutarate-dependent dioxygenase AlkB-like"/>
    <property type="match status" value="1"/>
</dbReference>
<evidence type="ECO:0000256" key="4">
    <source>
        <dbReference type="ARBA" id="ARBA00022964"/>
    </source>
</evidence>
<dbReference type="EC" id="1.14.11.53" evidence="2"/>
<evidence type="ECO:0000256" key="1">
    <source>
        <dbReference type="ARBA" id="ARBA00007879"/>
    </source>
</evidence>
<name>F0UUB4_AJEC8</name>
<dbReference type="PROSITE" id="PS51471">
    <property type="entry name" value="FE2OG_OXY"/>
    <property type="match status" value="1"/>
</dbReference>
<evidence type="ECO:0000259" key="11">
    <source>
        <dbReference type="PROSITE" id="PS51471"/>
    </source>
</evidence>
<feature type="binding site" evidence="9">
    <location>
        <position position="307"/>
    </location>
    <ligand>
        <name>Fe cation</name>
        <dbReference type="ChEBI" id="CHEBI:24875"/>
        <note>catalytic</note>
    </ligand>
</feature>
<feature type="compositionally biased region" description="Polar residues" evidence="10">
    <location>
        <begin position="150"/>
        <end position="162"/>
    </location>
</feature>
<dbReference type="SUPFAM" id="SSF51197">
    <property type="entry name" value="Clavaminate synthase-like"/>
    <property type="match status" value="1"/>
</dbReference>
<evidence type="ECO:0000256" key="9">
    <source>
        <dbReference type="PIRSR" id="PIRSR604574-2"/>
    </source>
</evidence>
<evidence type="ECO:0000256" key="5">
    <source>
        <dbReference type="ARBA" id="ARBA00023002"/>
    </source>
</evidence>
<dbReference type="AlphaFoldDB" id="F0UUB4"/>
<dbReference type="OMA" id="CEVIRLR"/>
<dbReference type="OrthoDB" id="6614653at2759"/>
<evidence type="ECO:0000313" key="13">
    <source>
        <dbReference type="Proteomes" id="UP000008142"/>
    </source>
</evidence>